<reference evidence="2 3" key="1">
    <citation type="journal article" date="2019" name="Int. J. Syst. Evol. Microbiol.">
        <title>Lactobacillus salitolerans sp. nov., a novel lactic acid bacterium isolated from spent mushroom substrates.</title>
        <authorList>
            <person name="Tohno M."/>
            <person name="Tanizawa Y."/>
            <person name="Kojima Y."/>
            <person name="Sakamoto M."/>
            <person name="Nakamura Y."/>
            <person name="Ohkuma M."/>
            <person name="Kobayashi H."/>
        </authorList>
    </citation>
    <scope>NUCLEOTIDE SEQUENCE [LARGE SCALE GENOMIC DNA]</scope>
    <source>
        <strain evidence="2 3">YK43</strain>
    </source>
</reference>
<name>A0A401IUU1_9LACO</name>
<proteinExistence type="predicted"/>
<comment type="caution">
    <text evidence="2">The sequence shown here is derived from an EMBL/GenBank/DDBJ whole genome shotgun (WGS) entry which is preliminary data.</text>
</comment>
<accession>A0A401IUU1</accession>
<keyword evidence="3" id="KW-1185">Reference proteome</keyword>
<keyword evidence="1" id="KW-1133">Transmembrane helix</keyword>
<keyword evidence="1" id="KW-0472">Membrane</keyword>
<sequence>MGALLGKAFELMLFGMGGIFAVLFMIYLLILILNKAFPGNK</sequence>
<dbReference type="RefSeq" id="WP_124977400.1">
    <property type="nucleotide sequence ID" value="NZ_BFFP01000029.1"/>
</dbReference>
<dbReference type="AlphaFoldDB" id="A0A401IUU1"/>
<dbReference type="Proteomes" id="UP000286848">
    <property type="component" value="Unassembled WGS sequence"/>
</dbReference>
<evidence type="ECO:0000256" key="1">
    <source>
        <dbReference type="SAM" id="Phobius"/>
    </source>
</evidence>
<dbReference type="EMBL" id="BFFP01000029">
    <property type="protein sequence ID" value="GBG95257.1"/>
    <property type="molecule type" value="Genomic_DNA"/>
</dbReference>
<gene>
    <name evidence="2" type="ORF">LFYK43_17160</name>
</gene>
<evidence type="ECO:0008006" key="4">
    <source>
        <dbReference type="Google" id="ProtNLM"/>
    </source>
</evidence>
<organism evidence="2 3">
    <name type="scientific">Ligilactobacillus salitolerans</name>
    <dbReference type="NCBI Taxonomy" id="1808352"/>
    <lineage>
        <taxon>Bacteria</taxon>
        <taxon>Bacillati</taxon>
        <taxon>Bacillota</taxon>
        <taxon>Bacilli</taxon>
        <taxon>Lactobacillales</taxon>
        <taxon>Lactobacillaceae</taxon>
        <taxon>Ligilactobacillus</taxon>
    </lineage>
</organism>
<feature type="transmembrane region" description="Helical" evidence="1">
    <location>
        <begin position="12"/>
        <end position="33"/>
    </location>
</feature>
<dbReference type="NCBIfam" id="NF040909">
    <property type="entry name" value="OadG_rel_small"/>
    <property type="match status" value="1"/>
</dbReference>
<evidence type="ECO:0000313" key="3">
    <source>
        <dbReference type="Proteomes" id="UP000286848"/>
    </source>
</evidence>
<evidence type="ECO:0000313" key="2">
    <source>
        <dbReference type="EMBL" id="GBG95257.1"/>
    </source>
</evidence>
<keyword evidence="1" id="KW-0812">Transmembrane</keyword>
<protein>
    <recommendedName>
        <fullName evidence="4">Oxaloacetate decarboxylase, gamma chain</fullName>
    </recommendedName>
</protein>